<name>A0ABR1FSJ9_AURAN</name>
<protein>
    <submittedName>
        <fullName evidence="2">Uncharacterized protein</fullName>
    </submittedName>
</protein>
<dbReference type="EMBL" id="JBBJCI010000249">
    <property type="protein sequence ID" value="KAK7237521.1"/>
    <property type="molecule type" value="Genomic_DNA"/>
</dbReference>
<reference evidence="2 3" key="1">
    <citation type="submission" date="2024-03" db="EMBL/GenBank/DDBJ databases">
        <title>Aureococcus anophagefferens CCMP1851 and Kratosvirus quantuckense: Draft genome of a second virus-susceptible host strain in the model system.</title>
        <authorList>
            <person name="Chase E."/>
            <person name="Truchon A.R."/>
            <person name="Schepens W."/>
            <person name="Wilhelm S.W."/>
        </authorList>
    </citation>
    <scope>NUCLEOTIDE SEQUENCE [LARGE SCALE GENOMIC DNA]</scope>
    <source>
        <strain evidence="2 3">CCMP1851</strain>
    </source>
</reference>
<keyword evidence="1" id="KW-0732">Signal</keyword>
<feature type="chain" id="PRO_5045360584" evidence="1">
    <location>
        <begin position="19"/>
        <end position="329"/>
    </location>
</feature>
<comment type="caution">
    <text evidence="2">The sequence shown here is derived from an EMBL/GenBank/DDBJ whole genome shotgun (WGS) entry which is preliminary data.</text>
</comment>
<gene>
    <name evidence="2" type="ORF">SO694_0009908</name>
</gene>
<sequence>MKCGFLALAATAVAAPHAAVVMSAHAVGADAPANWAAFVVGPLAAAHAVHTFVCVGPAIHGAQAALWADVGGTVVVAPPPPVDFDDQYTRLAACYGFARGYEAAERLAFTHYVRARPDLRWAAPIAPLGTFAADAVSLRARGVLHAEPRNTSLAALSGSPKRGCDYFARQLGAAGRDDARAAMRAAGIPTCAVVDDMFAVVPATLADGYFRLEERFPGPPERRDFDAYAERADDAAVRAHFGAARDADAFVAACRLFGQASWRAVFDRTFHGAYGVGSHDFRHGCCEGRLTWRLAGRLVPTAVAPFPFVFAGRGGKGDGAKRMGRRVPC</sequence>
<organism evidence="2 3">
    <name type="scientific">Aureococcus anophagefferens</name>
    <name type="common">Harmful bloom alga</name>
    <dbReference type="NCBI Taxonomy" id="44056"/>
    <lineage>
        <taxon>Eukaryota</taxon>
        <taxon>Sar</taxon>
        <taxon>Stramenopiles</taxon>
        <taxon>Ochrophyta</taxon>
        <taxon>Pelagophyceae</taxon>
        <taxon>Pelagomonadales</taxon>
        <taxon>Pelagomonadaceae</taxon>
        <taxon>Aureococcus</taxon>
    </lineage>
</organism>
<evidence type="ECO:0000313" key="2">
    <source>
        <dbReference type="EMBL" id="KAK7237521.1"/>
    </source>
</evidence>
<evidence type="ECO:0000256" key="1">
    <source>
        <dbReference type="SAM" id="SignalP"/>
    </source>
</evidence>
<accession>A0ABR1FSJ9</accession>
<evidence type="ECO:0000313" key="3">
    <source>
        <dbReference type="Proteomes" id="UP001363151"/>
    </source>
</evidence>
<feature type="signal peptide" evidence="1">
    <location>
        <begin position="1"/>
        <end position="18"/>
    </location>
</feature>
<dbReference type="Proteomes" id="UP001363151">
    <property type="component" value="Unassembled WGS sequence"/>
</dbReference>
<proteinExistence type="predicted"/>
<keyword evidence="3" id="KW-1185">Reference proteome</keyword>